<evidence type="ECO:0000313" key="1">
    <source>
        <dbReference type="EMBL" id="KAG2572085.1"/>
    </source>
</evidence>
<dbReference type="AlphaFoldDB" id="A0A8T0QF01"/>
<dbReference type="EMBL" id="CM029049">
    <property type="protein sequence ID" value="KAG2572085.1"/>
    <property type="molecule type" value="Genomic_DNA"/>
</dbReference>
<comment type="caution">
    <text evidence="1">The sequence shown here is derived from an EMBL/GenBank/DDBJ whole genome shotgun (WGS) entry which is preliminary data.</text>
</comment>
<evidence type="ECO:0000313" key="2">
    <source>
        <dbReference type="Proteomes" id="UP000823388"/>
    </source>
</evidence>
<reference evidence="1" key="1">
    <citation type="submission" date="2020-05" db="EMBL/GenBank/DDBJ databases">
        <title>WGS assembly of Panicum virgatum.</title>
        <authorList>
            <person name="Lovell J.T."/>
            <person name="Jenkins J."/>
            <person name="Shu S."/>
            <person name="Juenger T.E."/>
            <person name="Schmutz J."/>
        </authorList>
    </citation>
    <scope>NUCLEOTIDE SEQUENCE</scope>
    <source>
        <strain evidence="1">AP13</strain>
    </source>
</reference>
<keyword evidence="2" id="KW-1185">Reference proteome</keyword>
<organism evidence="1 2">
    <name type="scientific">Panicum virgatum</name>
    <name type="common">Blackwell switchgrass</name>
    <dbReference type="NCBI Taxonomy" id="38727"/>
    <lineage>
        <taxon>Eukaryota</taxon>
        <taxon>Viridiplantae</taxon>
        <taxon>Streptophyta</taxon>
        <taxon>Embryophyta</taxon>
        <taxon>Tracheophyta</taxon>
        <taxon>Spermatophyta</taxon>
        <taxon>Magnoliopsida</taxon>
        <taxon>Liliopsida</taxon>
        <taxon>Poales</taxon>
        <taxon>Poaceae</taxon>
        <taxon>PACMAD clade</taxon>
        <taxon>Panicoideae</taxon>
        <taxon>Panicodae</taxon>
        <taxon>Paniceae</taxon>
        <taxon>Panicinae</taxon>
        <taxon>Panicum</taxon>
        <taxon>Panicum sect. Hiantes</taxon>
    </lineage>
</organism>
<gene>
    <name evidence="1" type="ORF">PVAP13_7KG148010</name>
</gene>
<protein>
    <submittedName>
        <fullName evidence="1">Uncharacterized protein</fullName>
    </submittedName>
</protein>
<proteinExistence type="predicted"/>
<dbReference type="Proteomes" id="UP000823388">
    <property type="component" value="Chromosome 7K"/>
</dbReference>
<sequence>MDPIVASGRRVSAGWSKLCHSAPAAEPPPRRTRFPVSRSTSAVALAAAAVTLAPVDQTVALVALSSCTRLPSPANVSSDELGSANGASLFATHTGVNTGILLNHMPRCQRLVVREDSLPAPAGWKKPKANLPLRETSLSPAARDWPGMSAFVMVAAELAGVVAEEM</sequence>
<accession>A0A8T0QF01</accession>
<name>A0A8T0QF01_PANVG</name>